<evidence type="ECO:0000256" key="11">
    <source>
        <dbReference type="ARBA" id="ARBA00022989"/>
    </source>
</evidence>
<evidence type="ECO:0000256" key="10">
    <source>
        <dbReference type="ARBA" id="ARBA00022914"/>
    </source>
</evidence>
<comment type="caution">
    <text evidence="17">The sequence shown here is derived from an EMBL/GenBank/DDBJ whole genome shotgun (WGS) entry which is preliminary data.</text>
</comment>
<evidence type="ECO:0000256" key="3">
    <source>
        <dbReference type="ARBA" id="ARBA00017053"/>
    </source>
</evidence>
<dbReference type="Gene3D" id="3.30.70.100">
    <property type="match status" value="1"/>
</dbReference>
<evidence type="ECO:0000256" key="12">
    <source>
        <dbReference type="ARBA" id="ARBA00023136"/>
    </source>
</evidence>
<dbReference type="PROSITE" id="PS50846">
    <property type="entry name" value="HMA_2"/>
    <property type="match status" value="1"/>
</dbReference>
<dbReference type="GO" id="GO:0015097">
    <property type="term" value="F:mercury ion transmembrane transporter activity"/>
    <property type="evidence" value="ECO:0007669"/>
    <property type="project" value="InterPro"/>
</dbReference>
<keyword evidence="11 15" id="KW-1133">Transmembrane helix</keyword>
<comment type="subcellular location">
    <subcellularLocation>
        <location evidence="1">Cell inner membrane</location>
        <topology evidence="1">Multi-pass membrane protein</topology>
    </subcellularLocation>
</comment>
<dbReference type="EMBL" id="DSGB01000006">
    <property type="protein sequence ID" value="HER96825.1"/>
    <property type="molecule type" value="Genomic_DNA"/>
</dbReference>
<dbReference type="Pfam" id="PF02411">
    <property type="entry name" value="MerT"/>
    <property type="match status" value="1"/>
</dbReference>
<dbReference type="InterPro" id="IPR017969">
    <property type="entry name" value="Heavy-metal-associated_CS"/>
</dbReference>
<keyword evidence="8 15" id="KW-0812">Transmembrane</keyword>
<evidence type="ECO:0000256" key="15">
    <source>
        <dbReference type="SAM" id="Phobius"/>
    </source>
</evidence>
<comment type="similarity">
    <text evidence="2">Belongs to the MerT family.</text>
</comment>
<dbReference type="InterPro" id="IPR036163">
    <property type="entry name" value="HMA_dom_sf"/>
</dbReference>
<evidence type="ECO:0000256" key="1">
    <source>
        <dbReference type="ARBA" id="ARBA00004429"/>
    </source>
</evidence>
<reference evidence="17" key="1">
    <citation type="journal article" date="2020" name="mSystems">
        <title>Genome- and Community-Level Interaction Insights into Carbon Utilization and Element Cycling Functions of Hydrothermarchaeota in Hydrothermal Sediment.</title>
        <authorList>
            <person name="Zhou Z."/>
            <person name="Liu Y."/>
            <person name="Xu W."/>
            <person name="Pan J."/>
            <person name="Luo Z.H."/>
            <person name="Li M."/>
        </authorList>
    </citation>
    <scope>NUCLEOTIDE SEQUENCE [LARGE SCALE GENOMIC DNA]</scope>
    <source>
        <strain evidence="17">SpSt-143</strain>
    </source>
</reference>
<dbReference type="Gene3D" id="1.10.287.910">
    <property type="entry name" value="bacterial mercury transporter, merf"/>
    <property type="match status" value="1"/>
</dbReference>
<sequence>MNGAKITTIGAVVAAIGASLCCIGPAVVALIGVGSIGAFAAFEPFRPYLIGLTAILLGFAFWWTYRKREVQCEDGTCKVQRASKWNKRAVWLANFLATGAIAFPYLPSNAPTAAALPTARVEFRIKGMDCPACAIGLEATLSRREGVRQATVDYERGWATVDYDPQKVTPERLLAVIADAGFEGVMIQKTENQKPVHGN</sequence>
<dbReference type="GO" id="GO:0046872">
    <property type="term" value="F:metal ion binding"/>
    <property type="evidence" value="ECO:0007669"/>
    <property type="project" value="UniProtKB-KW"/>
</dbReference>
<dbReference type="PANTHER" id="PTHR46594">
    <property type="entry name" value="P-TYPE CATION-TRANSPORTING ATPASE"/>
    <property type="match status" value="1"/>
</dbReference>
<evidence type="ECO:0000256" key="7">
    <source>
        <dbReference type="ARBA" id="ARBA00022519"/>
    </source>
</evidence>
<proteinExistence type="inferred from homology"/>
<evidence type="ECO:0000313" key="17">
    <source>
        <dbReference type="EMBL" id="HER96825.1"/>
    </source>
</evidence>
<dbReference type="AlphaFoldDB" id="A0A7V2B200"/>
<keyword evidence="9" id="KW-0479">Metal-binding</keyword>
<feature type="transmembrane region" description="Helical" evidence="15">
    <location>
        <begin position="89"/>
        <end position="106"/>
    </location>
</feature>
<evidence type="ECO:0000256" key="5">
    <source>
        <dbReference type="ARBA" id="ARBA00022466"/>
    </source>
</evidence>
<keyword evidence="6" id="KW-1003">Cell membrane</keyword>
<name>A0A7V2B200_RHOMR</name>
<evidence type="ECO:0000256" key="14">
    <source>
        <dbReference type="ARBA" id="ARBA00045720"/>
    </source>
</evidence>
<evidence type="ECO:0000256" key="4">
    <source>
        <dbReference type="ARBA" id="ARBA00022448"/>
    </source>
</evidence>
<dbReference type="GO" id="GO:0005886">
    <property type="term" value="C:plasma membrane"/>
    <property type="evidence" value="ECO:0007669"/>
    <property type="project" value="UniProtKB-SubCell"/>
</dbReference>
<feature type="transmembrane region" description="Helical" evidence="15">
    <location>
        <begin position="12"/>
        <end position="42"/>
    </location>
</feature>
<dbReference type="InterPro" id="IPR006121">
    <property type="entry name" value="HMA_dom"/>
</dbReference>
<feature type="domain" description="HMA" evidence="16">
    <location>
        <begin position="119"/>
        <end position="185"/>
    </location>
</feature>
<accession>A0A7V2B200</accession>
<evidence type="ECO:0000256" key="6">
    <source>
        <dbReference type="ARBA" id="ARBA00022475"/>
    </source>
</evidence>
<dbReference type="PROSITE" id="PS01047">
    <property type="entry name" value="HMA_1"/>
    <property type="match status" value="1"/>
</dbReference>
<dbReference type="SUPFAM" id="SSF55008">
    <property type="entry name" value="HMA, heavy metal-associated domain"/>
    <property type="match status" value="1"/>
</dbReference>
<keyword evidence="5" id="KW-0475">Mercuric resistance</keyword>
<evidence type="ECO:0000256" key="2">
    <source>
        <dbReference type="ARBA" id="ARBA00008224"/>
    </source>
</evidence>
<evidence type="ECO:0000259" key="16">
    <source>
        <dbReference type="PROSITE" id="PS50846"/>
    </source>
</evidence>
<evidence type="ECO:0000256" key="13">
    <source>
        <dbReference type="ARBA" id="ARBA00030934"/>
    </source>
</evidence>
<feature type="transmembrane region" description="Helical" evidence="15">
    <location>
        <begin position="48"/>
        <end position="65"/>
    </location>
</feature>
<organism evidence="17">
    <name type="scientific">Rhodothermus marinus</name>
    <name type="common">Rhodothermus obamensis</name>
    <dbReference type="NCBI Taxonomy" id="29549"/>
    <lineage>
        <taxon>Bacteria</taxon>
        <taxon>Pseudomonadati</taxon>
        <taxon>Rhodothermota</taxon>
        <taxon>Rhodothermia</taxon>
        <taxon>Rhodothermales</taxon>
        <taxon>Rhodothermaceae</taxon>
        <taxon>Rhodothermus</taxon>
    </lineage>
</organism>
<dbReference type="CDD" id="cd00371">
    <property type="entry name" value="HMA"/>
    <property type="match status" value="1"/>
</dbReference>
<protein>
    <recommendedName>
        <fullName evidence="3">Mercuric transport protein MerT</fullName>
    </recommendedName>
    <alternativeName>
        <fullName evidence="13">Mercury ion transport protein</fullName>
    </alternativeName>
</protein>
<keyword evidence="7" id="KW-0997">Cell inner membrane</keyword>
<keyword evidence="4" id="KW-0813">Transport</keyword>
<dbReference type="PANTHER" id="PTHR46594:SF4">
    <property type="entry name" value="P-TYPE CATION-TRANSPORTING ATPASE"/>
    <property type="match status" value="1"/>
</dbReference>
<dbReference type="FunFam" id="3.30.70.100:FF:000001">
    <property type="entry name" value="ATPase copper transporting beta"/>
    <property type="match status" value="1"/>
</dbReference>
<keyword evidence="10" id="KW-0476">Mercury</keyword>
<dbReference type="InterPro" id="IPR003457">
    <property type="entry name" value="Transprt_MerT"/>
</dbReference>
<comment type="function">
    <text evidence="14">Involved in mercury resistance. Probably transfers a mercuric ion from the periplasmic Hg(2+)-binding protein MerP to the cytoplasmic mercuric reductase MerA.</text>
</comment>
<evidence type="ECO:0000256" key="9">
    <source>
        <dbReference type="ARBA" id="ARBA00022723"/>
    </source>
</evidence>
<gene>
    <name evidence="17" type="ORF">ENO59_09985</name>
</gene>
<dbReference type="Pfam" id="PF00403">
    <property type="entry name" value="HMA"/>
    <property type="match status" value="1"/>
</dbReference>
<evidence type="ECO:0000256" key="8">
    <source>
        <dbReference type="ARBA" id="ARBA00022692"/>
    </source>
</evidence>
<keyword evidence="12 15" id="KW-0472">Membrane</keyword>